<reference evidence="1 2" key="1">
    <citation type="submission" date="2014-07" db="EMBL/GenBank/DDBJ databases">
        <title>Draft Genome Sequence of Gephyronic Acid Producer, Cystobacter violaceus Strain Cb vi76.</title>
        <authorList>
            <person name="Stevens D.C."/>
            <person name="Young J."/>
            <person name="Carmichael R."/>
            <person name="Tan J."/>
            <person name="Taylor R.E."/>
        </authorList>
    </citation>
    <scope>NUCLEOTIDE SEQUENCE [LARGE SCALE GENOMIC DNA]</scope>
    <source>
        <strain evidence="1 2">Cb vi76</strain>
    </source>
</reference>
<name>A0A084SQY1_9BACT</name>
<dbReference type="EMBL" id="JPMI01000173">
    <property type="protein sequence ID" value="KFA90866.1"/>
    <property type="molecule type" value="Genomic_DNA"/>
</dbReference>
<dbReference type="RefSeq" id="WP_043400760.1">
    <property type="nucleotide sequence ID" value="NZ_JPMI01000173.1"/>
</dbReference>
<accession>A0A084SQY1</accession>
<evidence type="ECO:0000313" key="2">
    <source>
        <dbReference type="Proteomes" id="UP000028547"/>
    </source>
</evidence>
<gene>
    <name evidence="1" type="ORF">Q664_25685</name>
</gene>
<dbReference type="Proteomes" id="UP000028547">
    <property type="component" value="Unassembled WGS sequence"/>
</dbReference>
<sequence>MPKEHVDTRNLQVHDIPQQHDSLQAISDNVTLVVTQAFGPGGDNLVGYSDVKFNGYPAVSLLLRTPDGREGLVHLSPIHGDKRKTGFTDIPPGTRCELLCPVTKRPLDKLGPVDDGSGAQYYALYLTPKLSRGHAVAVTDIWDHFHSRIVDDEAVISYWAQTHAL</sequence>
<proteinExistence type="predicted"/>
<dbReference type="AlphaFoldDB" id="A0A084SQY1"/>
<comment type="caution">
    <text evidence="1">The sequence shown here is derived from an EMBL/GenBank/DDBJ whole genome shotgun (WGS) entry which is preliminary data.</text>
</comment>
<protein>
    <submittedName>
        <fullName evidence="1">Uncharacterized protein</fullName>
    </submittedName>
</protein>
<evidence type="ECO:0000313" key="1">
    <source>
        <dbReference type="EMBL" id="KFA90866.1"/>
    </source>
</evidence>
<organism evidence="1 2">
    <name type="scientific">Archangium violaceum Cb vi76</name>
    <dbReference type="NCBI Taxonomy" id="1406225"/>
    <lineage>
        <taxon>Bacteria</taxon>
        <taxon>Pseudomonadati</taxon>
        <taxon>Myxococcota</taxon>
        <taxon>Myxococcia</taxon>
        <taxon>Myxococcales</taxon>
        <taxon>Cystobacterineae</taxon>
        <taxon>Archangiaceae</taxon>
        <taxon>Archangium</taxon>
    </lineage>
</organism>